<evidence type="ECO:0000313" key="2">
    <source>
        <dbReference type="Proteomes" id="UP000027997"/>
    </source>
</evidence>
<dbReference type="EMBL" id="JOJP01000001">
    <property type="protein sequence ID" value="KEI70285.1"/>
    <property type="molecule type" value="Genomic_DNA"/>
</dbReference>
<accession>A0A081K809</accession>
<reference evidence="1 2" key="1">
    <citation type="submission" date="2014-06" db="EMBL/GenBank/DDBJ databases">
        <title>Whole Genome Sequences of Three Symbiotic Endozoicomonas Bacteria.</title>
        <authorList>
            <person name="Neave M.J."/>
            <person name="Apprill A."/>
            <person name="Voolstra C.R."/>
        </authorList>
    </citation>
    <scope>NUCLEOTIDE SEQUENCE [LARGE SCALE GENOMIC DNA]</scope>
    <source>
        <strain evidence="1 2">DSM 22380</strain>
    </source>
</reference>
<sequence>MAQAIGRLSIGNTDLPLVETEWILGQPSISTSIDLCLVSSVYWAFSGWKPEPFWVEVRPKSAGNGYHLGDNQQIPVTFTFQKNGEGARDIKEGQPSANIAGNNQCNGTNLYKLNVTMYVDGHEFYGSTYSGAFTLRLGWSHDGQTAEIGFDLSLVVPEAAYVSGLEHLTLVDSGSGWTDENNFVCVYSSTNNAKYNVEASGENSTTDFKLKMDNSDAAPIDYTLEWKDRNGRWRTFTPGKIIQNRKGSSSVDCLDGHLSGVKATAYPDGTSQPGVYQDTVTITVYPR</sequence>
<dbReference type="Proteomes" id="UP000027997">
    <property type="component" value="Unassembled WGS sequence"/>
</dbReference>
<dbReference type="AlphaFoldDB" id="A0A081K809"/>
<organism evidence="1 2">
    <name type="scientific">Endozoicomonas elysicola</name>
    <dbReference type="NCBI Taxonomy" id="305900"/>
    <lineage>
        <taxon>Bacteria</taxon>
        <taxon>Pseudomonadati</taxon>
        <taxon>Pseudomonadota</taxon>
        <taxon>Gammaproteobacteria</taxon>
        <taxon>Oceanospirillales</taxon>
        <taxon>Endozoicomonadaceae</taxon>
        <taxon>Endozoicomonas</taxon>
    </lineage>
</organism>
<protein>
    <recommendedName>
        <fullName evidence="3">Spore coat protein U domain-containing protein</fullName>
    </recommendedName>
</protein>
<name>A0A081K809_9GAMM</name>
<gene>
    <name evidence="1" type="ORF">GV64_05620</name>
</gene>
<proteinExistence type="predicted"/>
<comment type="caution">
    <text evidence="1">The sequence shown here is derived from an EMBL/GenBank/DDBJ whole genome shotgun (WGS) entry which is preliminary data.</text>
</comment>
<evidence type="ECO:0008006" key="3">
    <source>
        <dbReference type="Google" id="ProtNLM"/>
    </source>
</evidence>
<keyword evidence="2" id="KW-1185">Reference proteome</keyword>
<evidence type="ECO:0000313" key="1">
    <source>
        <dbReference type="EMBL" id="KEI70285.1"/>
    </source>
</evidence>